<dbReference type="AlphaFoldDB" id="A0A564YFN5"/>
<evidence type="ECO:0000313" key="1">
    <source>
        <dbReference type="EMBL" id="VUZ46102.1"/>
    </source>
</evidence>
<organism evidence="1 2">
    <name type="scientific">Hymenolepis diminuta</name>
    <name type="common">Rat tapeworm</name>
    <dbReference type="NCBI Taxonomy" id="6216"/>
    <lineage>
        <taxon>Eukaryota</taxon>
        <taxon>Metazoa</taxon>
        <taxon>Spiralia</taxon>
        <taxon>Lophotrochozoa</taxon>
        <taxon>Platyhelminthes</taxon>
        <taxon>Cestoda</taxon>
        <taxon>Eucestoda</taxon>
        <taxon>Cyclophyllidea</taxon>
        <taxon>Hymenolepididae</taxon>
        <taxon>Hymenolepis</taxon>
    </lineage>
</organism>
<evidence type="ECO:0000313" key="2">
    <source>
        <dbReference type="Proteomes" id="UP000321570"/>
    </source>
</evidence>
<keyword evidence="2" id="KW-1185">Reference proteome</keyword>
<proteinExistence type="predicted"/>
<protein>
    <recommendedName>
        <fullName evidence="3">FAR1 domain-containing protein</fullName>
    </recommendedName>
</protein>
<name>A0A564YFN5_HYMDI</name>
<dbReference type="Proteomes" id="UP000321570">
    <property type="component" value="Unassembled WGS sequence"/>
</dbReference>
<accession>A0A564YFN5</accession>
<evidence type="ECO:0008006" key="3">
    <source>
        <dbReference type="Google" id="ProtNLM"/>
    </source>
</evidence>
<sequence>MVDSEFRSVTQTASHQRFENVYELKLFMHNLQNAVGTKYKIDRVEYFTRYTEEYDKFMYRKVAYRCCGISPSDPCFSYLVVEFHDDCLEIVECYSNHTHSNHNVPRTPPFVILTGGNYVEPDLEFIEAFKKLFENVTFTSFEMLQRHLDEFQETTGACYIRRHTTKLPDSHIHATTCVYRRLTLECKRSGTFKSRSERGVCGKSKMINCPAKINFVYENGILKILNYNLSHNHLLVPAPVPKKSRPHKRKTIFKSETGFRNLPTQIPTVTASTILRRRKRMLIKDSIYNPELTTIPIRVESKQPAPQLSRLRQLMTEVMNQDSSG</sequence>
<dbReference type="EMBL" id="CABIJS010000206">
    <property type="protein sequence ID" value="VUZ46102.1"/>
    <property type="molecule type" value="Genomic_DNA"/>
</dbReference>
<reference evidence="1 2" key="1">
    <citation type="submission" date="2019-07" db="EMBL/GenBank/DDBJ databases">
        <authorList>
            <person name="Jastrzebski P J."/>
            <person name="Paukszto L."/>
            <person name="Jastrzebski P J."/>
        </authorList>
    </citation>
    <scope>NUCLEOTIDE SEQUENCE [LARGE SCALE GENOMIC DNA]</scope>
    <source>
        <strain evidence="1 2">WMS-il1</strain>
    </source>
</reference>
<gene>
    <name evidence="1" type="ORF">WMSIL1_LOCUS5954</name>
</gene>